<evidence type="ECO:0008006" key="3">
    <source>
        <dbReference type="Google" id="ProtNLM"/>
    </source>
</evidence>
<gene>
    <name evidence="1" type="ORF">V8N49_07180</name>
</gene>
<dbReference type="Gene3D" id="2.160.20.10">
    <property type="entry name" value="Single-stranded right-handed beta-helix, Pectin lyase-like"/>
    <property type="match status" value="1"/>
</dbReference>
<dbReference type="InterPro" id="IPR011050">
    <property type="entry name" value="Pectin_lyase_fold/virulence"/>
</dbReference>
<proteinExistence type="predicted"/>
<dbReference type="Proteomes" id="UP001306592">
    <property type="component" value="Unassembled WGS sequence"/>
</dbReference>
<organism evidence="1 2">
    <name type="scientific">Erwinia aphidicola</name>
    <dbReference type="NCBI Taxonomy" id="68334"/>
    <lineage>
        <taxon>Bacteria</taxon>
        <taxon>Pseudomonadati</taxon>
        <taxon>Pseudomonadota</taxon>
        <taxon>Gammaproteobacteria</taxon>
        <taxon>Enterobacterales</taxon>
        <taxon>Erwiniaceae</taxon>
        <taxon>Erwinia</taxon>
    </lineage>
</organism>
<reference evidence="1 2" key="1">
    <citation type="submission" date="2024-02" db="EMBL/GenBank/DDBJ databases">
        <title>First report Erwinia aphidicola in onion in Chile.</title>
        <authorList>
            <person name="Valenzuela M."/>
            <person name="Pena M."/>
            <person name="Dutta B."/>
        </authorList>
    </citation>
    <scope>NUCLEOTIDE SEQUENCE [LARGE SCALE GENOMIC DNA]</scope>
    <source>
        <strain evidence="1 2">QCJ3A</strain>
    </source>
</reference>
<evidence type="ECO:0000313" key="1">
    <source>
        <dbReference type="EMBL" id="MEI2681448.1"/>
    </source>
</evidence>
<name>A0ABU8DD77_ERWAP</name>
<dbReference type="SUPFAM" id="SSF51126">
    <property type="entry name" value="Pectin lyase-like"/>
    <property type="match status" value="1"/>
</dbReference>
<keyword evidence="2" id="KW-1185">Reference proteome</keyword>
<evidence type="ECO:0000313" key="2">
    <source>
        <dbReference type="Proteomes" id="UP001306592"/>
    </source>
</evidence>
<sequence>MPAKKPASPASNEAVTAATSGNSLKVYDTSGKAIEFGKVVMELTSATGGNSAVTTCRTVADLRQTEPTAVGELAVVLEYSENHKMGGGVFVYDISDTTTPDDNGVNFVTAKGARWKRALTDHNALTVVDFGALADGKTDCIDAVKYMWAWSKKYNPEIGIKFPAGKFMMSKFDISDVTPETPKFRVSGQTVTFGYLPATTLLSDRKDGEVMFKVKARYTEISSLIIDGENNKAKNTKGFYQNIVEAGQFVRVSCVMFYNMGGKSISMLDTLDCKIDQWYARDCYDSVIHATWSDNPQGKWDHITAIELTNFNIQRSKEKPAIDLQRSGQSFIWNGWIEHSDDPGTIANGHWTINGLNIETCKAPLKCHYSRIINLQHNEQNNKDAEGKAFTAMDFSQSGERWEAISLYEQGDVRIENHGVRINGSLNYQYLTSPDRMFNSGNDEKWFYVGELLLTQNSFQAHLRVIGSATFTKQDVPQLGFSENTAEGAADIFIQKVTRGFISSWSGQGASPVKRVMLQAGSSSSHTKLYVKLAKLSNVVALLDTNANDRYTGGVHFMFNKGYRAATPEESATLEVALTDTNVYHQHWVGNNSVGFGFNHDNELLLQGKTLASTQTGTANKVLKVYVNGVAYGLELKPLV</sequence>
<comment type="caution">
    <text evidence="1">The sequence shown here is derived from an EMBL/GenBank/DDBJ whole genome shotgun (WGS) entry which is preliminary data.</text>
</comment>
<dbReference type="InterPro" id="IPR012334">
    <property type="entry name" value="Pectin_lyas_fold"/>
</dbReference>
<dbReference type="EMBL" id="JBANEI010000003">
    <property type="protein sequence ID" value="MEI2681448.1"/>
    <property type="molecule type" value="Genomic_DNA"/>
</dbReference>
<dbReference type="RefSeq" id="WP_336202736.1">
    <property type="nucleotide sequence ID" value="NZ_JBANEI010000003.1"/>
</dbReference>
<accession>A0ABU8DD77</accession>
<protein>
    <recommendedName>
        <fullName evidence="3">Amylovoran biosynthesis protein AmsF</fullName>
    </recommendedName>
</protein>